<dbReference type="Proteomes" id="UP000000305">
    <property type="component" value="Unassembled WGS sequence"/>
</dbReference>
<comment type="pathway">
    <text evidence="2">Lipid metabolism; fatty acid beta-oxidation.</text>
</comment>
<dbReference type="GO" id="GO:0030154">
    <property type="term" value="P:cell differentiation"/>
    <property type="evidence" value="ECO:0007669"/>
    <property type="project" value="UniProtKB-KW"/>
</dbReference>
<keyword evidence="10" id="KW-0560">Oxidoreductase</keyword>
<dbReference type="EC" id="1.1.1.35" evidence="4"/>
<dbReference type="GO" id="GO:0007283">
    <property type="term" value="P:spermatogenesis"/>
    <property type="evidence" value="ECO:0007669"/>
    <property type="project" value="UniProtKB-KW"/>
</dbReference>
<evidence type="ECO:0000256" key="26">
    <source>
        <dbReference type="PIRSR" id="PIRSR000105-3"/>
    </source>
</evidence>
<feature type="site" description="Important for catalytic activity" evidence="24">
    <location>
        <position position="165"/>
    </location>
</feature>
<evidence type="ECO:0000256" key="18">
    <source>
        <dbReference type="ARBA" id="ARBA00052692"/>
    </source>
</evidence>
<dbReference type="InterPro" id="IPR036291">
    <property type="entry name" value="NAD(P)-bd_dom_sf"/>
</dbReference>
<dbReference type="STRING" id="6669.E9H317"/>
<evidence type="ECO:0000256" key="4">
    <source>
        <dbReference type="ARBA" id="ARBA00013000"/>
    </source>
</evidence>
<evidence type="ECO:0000256" key="14">
    <source>
        <dbReference type="ARBA" id="ARBA00023278"/>
    </source>
</evidence>
<evidence type="ECO:0000256" key="5">
    <source>
        <dbReference type="ARBA" id="ARBA00022782"/>
    </source>
</evidence>
<feature type="binding site" evidence="26">
    <location>
        <position position="68"/>
    </location>
    <ligand>
        <name>CoA</name>
        <dbReference type="ChEBI" id="CHEBI:57287"/>
    </ligand>
</feature>
<keyword evidence="30" id="KW-1185">Reference proteome</keyword>
<dbReference type="PANTHER" id="PTHR43561">
    <property type="match status" value="1"/>
</dbReference>
<dbReference type="Gene3D" id="3.40.50.720">
    <property type="entry name" value="NAD(P)-binding Rossmann-like Domain"/>
    <property type="match status" value="1"/>
</dbReference>
<dbReference type="EMBL" id="GL732587">
    <property type="protein sequence ID" value="EFX73881.1"/>
    <property type="molecule type" value="Genomic_DNA"/>
</dbReference>
<comment type="catalytic activity">
    <reaction evidence="16">
        <text>(3S)-hydroxydecanoyl-CoA + NAD(+) = 3-oxodecanoyl-CoA + NADH + H(+)</text>
        <dbReference type="Rhea" id="RHEA:31187"/>
        <dbReference type="ChEBI" id="CHEBI:15378"/>
        <dbReference type="ChEBI" id="CHEBI:57540"/>
        <dbReference type="ChEBI" id="CHEBI:57945"/>
        <dbReference type="ChEBI" id="CHEBI:62548"/>
        <dbReference type="ChEBI" id="CHEBI:62616"/>
    </reaction>
</comment>
<dbReference type="GO" id="GO:0006635">
    <property type="term" value="P:fatty acid beta-oxidation"/>
    <property type="evidence" value="ECO:0000318"/>
    <property type="project" value="GO_Central"/>
</dbReference>
<dbReference type="InterPro" id="IPR008927">
    <property type="entry name" value="6-PGluconate_DH-like_C_sf"/>
</dbReference>
<dbReference type="KEGG" id="dpx:DAPPUDRAFT_57769"/>
<dbReference type="InterPro" id="IPR052242">
    <property type="entry name" value="Mito_3-hydroxyacyl-CoA_DH"/>
</dbReference>
<evidence type="ECO:0000256" key="3">
    <source>
        <dbReference type="ARBA" id="ARBA00009463"/>
    </source>
</evidence>
<keyword evidence="7" id="KW-0744">Spermatogenesis</keyword>
<keyword evidence="5" id="KW-0221">Differentiation</keyword>
<dbReference type="InterPro" id="IPR006108">
    <property type="entry name" value="3HC_DH_C"/>
</dbReference>
<keyword evidence="9" id="KW-0007">Acetylation</keyword>
<accession>E9H317</accession>
<evidence type="ECO:0000256" key="19">
    <source>
        <dbReference type="ARBA" id="ARBA00059837"/>
    </source>
</evidence>
<dbReference type="InterPro" id="IPR006176">
    <property type="entry name" value="3-OHacyl-CoA_DH_NAD-bd"/>
</dbReference>
<dbReference type="InterPro" id="IPR013328">
    <property type="entry name" value="6PGD_dom2"/>
</dbReference>
<dbReference type="PROSITE" id="PS00067">
    <property type="entry name" value="3HCDH"/>
    <property type="match status" value="1"/>
</dbReference>
<dbReference type="PIRSF" id="PIRSF000105">
    <property type="entry name" value="HCDH"/>
    <property type="match status" value="1"/>
</dbReference>
<comment type="similarity">
    <text evidence="3">Belongs to the 3-hydroxyacyl-CoA dehydrogenase family.</text>
</comment>
<comment type="function">
    <text evidence="19">Mitochondrial fatty acid beta-oxidation enzyme that catalyzes the third step of the beta-oxidation cycle for medium and short-chain 3-hydroxy fatty acyl-CoAs (C4 to C10). Plays a role in the control of insulin secretion by inhibiting the activation of glutamate dehydrogenase 1 (GLUD1), an enzyme that has an important role in regulating amino acid-induced insulin secretion. Plays a role in the maintenance of normal spermatogenesis through the reduction of fatty acid accumulation in the testes.</text>
</comment>
<protein>
    <recommendedName>
        <fullName evidence="21">Hydroxyacyl-coenzyme A dehydrogenase, mitochondrial</fullName>
        <ecNumber evidence="4">1.1.1.35</ecNumber>
    </recommendedName>
    <alternativeName>
        <fullName evidence="22">Medium and short-chain L-3-hydroxyacyl-coenzyme A dehydrogenase</fullName>
    </alternativeName>
    <alternativeName>
        <fullName evidence="23">Short-chain 3-hydroxyacyl-CoA dehydrogenase</fullName>
    </alternativeName>
</protein>
<gene>
    <name evidence="29" type="ORF">DAPPUDRAFT_57769</name>
</gene>
<evidence type="ECO:0000259" key="28">
    <source>
        <dbReference type="Pfam" id="PF02737"/>
    </source>
</evidence>
<dbReference type="SUPFAM" id="SSF48179">
    <property type="entry name" value="6-phosphogluconate dehydrogenase C-terminal domain-like"/>
    <property type="match status" value="1"/>
</dbReference>
<feature type="binding site" evidence="25">
    <location>
        <position position="122"/>
    </location>
    <ligand>
        <name>NAD(+)</name>
        <dbReference type="ChEBI" id="CHEBI:57540"/>
    </ligand>
</feature>
<dbReference type="FunFam" id="1.10.1040.10:FF:000019">
    <property type="entry name" value="3-hydroxybutyryl-CoA dehydrogenase FadB2"/>
    <property type="match status" value="1"/>
</dbReference>
<feature type="binding site" evidence="25">
    <location>
        <position position="168"/>
    </location>
    <ligand>
        <name>NAD(+)</name>
        <dbReference type="ChEBI" id="CHEBI:57540"/>
    </ligand>
</feature>
<comment type="catalytic activity">
    <reaction evidence="17">
        <text>(3S)-hydroxyhexadecanoyl-CoA + NAD(+) = 3-oxohexadecanoyl-CoA + NADH + H(+)</text>
        <dbReference type="Rhea" id="RHEA:31159"/>
        <dbReference type="ChEBI" id="CHEBI:15378"/>
        <dbReference type="ChEBI" id="CHEBI:57349"/>
        <dbReference type="ChEBI" id="CHEBI:57540"/>
        <dbReference type="ChEBI" id="CHEBI:57945"/>
        <dbReference type="ChEBI" id="CHEBI:62613"/>
    </reaction>
</comment>
<evidence type="ECO:0000256" key="11">
    <source>
        <dbReference type="ARBA" id="ARBA00023027"/>
    </source>
</evidence>
<evidence type="ECO:0000256" key="1">
    <source>
        <dbReference type="ARBA" id="ARBA00004305"/>
    </source>
</evidence>
<evidence type="ECO:0000256" key="8">
    <source>
        <dbReference type="ARBA" id="ARBA00022946"/>
    </source>
</evidence>
<dbReference type="InterPro" id="IPR022694">
    <property type="entry name" value="3-OHacyl-CoA_DH"/>
</dbReference>
<dbReference type="Gene3D" id="1.10.1040.10">
    <property type="entry name" value="N-(1-d-carboxylethyl)-l-norvaline Dehydrogenase, domain 2"/>
    <property type="match status" value="1"/>
</dbReference>
<feature type="binding site" evidence="25">
    <location>
        <position position="144"/>
    </location>
    <ligand>
        <name>NAD(+)</name>
        <dbReference type="ChEBI" id="CHEBI:57540"/>
    </ligand>
</feature>
<evidence type="ECO:0000256" key="23">
    <source>
        <dbReference type="ARBA" id="ARBA00079904"/>
    </source>
</evidence>
<feature type="domain" description="3-hydroxyacyl-CoA dehydrogenase NAD binding" evidence="28">
    <location>
        <begin position="24"/>
        <end position="209"/>
    </location>
</feature>
<evidence type="ECO:0000256" key="20">
    <source>
        <dbReference type="ARBA" id="ARBA00065273"/>
    </source>
</evidence>
<feature type="binding site" evidence="25">
    <location>
        <begin position="29"/>
        <end position="34"/>
    </location>
    <ligand>
        <name>NAD(+)</name>
        <dbReference type="ChEBI" id="CHEBI:57540"/>
    </ligand>
</feature>
<dbReference type="PANTHER" id="PTHR43561:SF3">
    <property type="entry name" value="HYDROXYACYL-COENZYME A DEHYDROGENASE, MITOCHONDRIAL"/>
    <property type="match status" value="1"/>
</dbReference>
<comment type="catalytic activity">
    <reaction evidence="15">
        <text>a (3S)-3-hydroxyacyl-CoA + NAD(+) = a 3-oxoacyl-CoA + NADH + H(+)</text>
        <dbReference type="Rhea" id="RHEA:22432"/>
        <dbReference type="ChEBI" id="CHEBI:15378"/>
        <dbReference type="ChEBI" id="CHEBI:57318"/>
        <dbReference type="ChEBI" id="CHEBI:57540"/>
        <dbReference type="ChEBI" id="CHEBI:57945"/>
        <dbReference type="ChEBI" id="CHEBI:90726"/>
        <dbReference type="EC" id="1.1.1.35"/>
    </reaction>
</comment>
<evidence type="ECO:0000256" key="25">
    <source>
        <dbReference type="PIRSR" id="PIRSR000105-2"/>
    </source>
</evidence>
<proteinExistence type="inferred from homology"/>
<organism evidence="29 30">
    <name type="scientific">Daphnia pulex</name>
    <name type="common">Water flea</name>
    <dbReference type="NCBI Taxonomy" id="6669"/>
    <lineage>
        <taxon>Eukaryota</taxon>
        <taxon>Metazoa</taxon>
        <taxon>Ecdysozoa</taxon>
        <taxon>Arthropoda</taxon>
        <taxon>Crustacea</taxon>
        <taxon>Branchiopoda</taxon>
        <taxon>Diplostraca</taxon>
        <taxon>Cladocera</taxon>
        <taxon>Anomopoda</taxon>
        <taxon>Daphniidae</taxon>
        <taxon>Daphnia</taxon>
    </lineage>
</organism>
<dbReference type="Pfam" id="PF02737">
    <property type="entry name" value="3HCDH_N"/>
    <property type="match status" value="1"/>
</dbReference>
<keyword evidence="11 25" id="KW-0520">NAD</keyword>
<dbReference type="GO" id="GO:0005739">
    <property type="term" value="C:mitochondrion"/>
    <property type="evidence" value="ECO:0000318"/>
    <property type="project" value="GO_Central"/>
</dbReference>
<evidence type="ECO:0000256" key="9">
    <source>
        <dbReference type="ARBA" id="ARBA00022990"/>
    </source>
</evidence>
<evidence type="ECO:0000256" key="22">
    <source>
        <dbReference type="ARBA" id="ARBA00077615"/>
    </source>
</evidence>
<feature type="binding site" evidence="25">
    <location>
        <position position="52"/>
    </location>
    <ligand>
        <name>NAD(+)</name>
        <dbReference type="ChEBI" id="CHEBI:57540"/>
    </ligand>
</feature>
<evidence type="ECO:0000256" key="13">
    <source>
        <dbReference type="ARBA" id="ARBA00023128"/>
    </source>
</evidence>
<dbReference type="Pfam" id="PF00725">
    <property type="entry name" value="3HCDH"/>
    <property type="match status" value="1"/>
</dbReference>
<keyword evidence="13" id="KW-0496">Mitochondrion</keyword>
<reference evidence="29 30" key="1">
    <citation type="journal article" date="2011" name="Science">
        <title>The ecoresponsive genome of Daphnia pulex.</title>
        <authorList>
            <person name="Colbourne J.K."/>
            <person name="Pfrender M.E."/>
            <person name="Gilbert D."/>
            <person name="Thomas W.K."/>
            <person name="Tucker A."/>
            <person name="Oakley T.H."/>
            <person name="Tokishita S."/>
            <person name="Aerts A."/>
            <person name="Arnold G.J."/>
            <person name="Basu M.K."/>
            <person name="Bauer D.J."/>
            <person name="Caceres C.E."/>
            <person name="Carmel L."/>
            <person name="Casola C."/>
            <person name="Choi J.H."/>
            <person name="Detter J.C."/>
            <person name="Dong Q."/>
            <person name="Dusheyko S."/>
            <person name="Eads B.D."/>
            <person name="Frohlich T."/>
            <person name="Geiler-Samerotte K.A."/>
            <person name="Gerlach D."/>
            <person name="Hatcher P."/>
            <person name="Jogdeo S."/>
            <person name="Krijgsveld J."/>
            <person name="Kriventseva E.V."/>
            <person name="Kultz D."/>
            <person name="Laforsch C."/>
            <person name="Lindquist E."/>
            <person name="Lopez J."/>
            <person name="Manak J.R."/>
            <person name="Muller J."/>
            <person name="Pangilinan J."/>
            <person name="Patwardhan R.P."/>
            <person name="Pitluck S."/>
            <person name="Pritham E.J."/>
            <person name="Rechtsteiner A."/>
            <person name="Rho M."/>
            <person name="Rogozin I.B."/>
            <person name="Sakarya O."/>
            <person name="Salamov A."/>
            <person name="Schaack S."/>
            <person name="Shapiro H."/>
            <person name="Shiga Y."/>
            <person name="Skalitzky C."/>
            <person name="Smith Z."/>
            <person name="Souvorov A."/>
            <person name="Sung W."/>
            <person name="Tang Z."/>
            <person name="Tsuchiya D."/>
            <person name="Tu H."/>
            <person name="Vos H."/>
            <person name="Wang M."/>
            <person name="Wolf Y.I."/>
            <person name="Yamagata H."/>
            <person name="Yamada T."/>
            <person name="Ye Y."/>
            <person name="Shaw J.R."/>
            <person name="Andrews J."/>
            <person name="Crease T.J."/>
            <person name="Tang H."/>
            <person name="Lucas S.M."/>
            <person name="Robertson H.M."/>
            <person name="Bork P."/>
            <person name="Koonin E.V."/>
            <person name="Zdobnov E.M."/>
            <person name="Grigoriev I.V."/>
            <person name="Lynch M."/>
            <person name="Boore J.L."/>
        </authorList>
    </citation>
    <scope>NUCLEOTIDE SEQUENCE [LARGE SCALE GENOMIC DNA]</scope>
</reference>
<dbReference type="eggNOG" id="KOG2304">
    <property type="taxonomic scope" value="Eukaryota"/>
</dbReference>
<evidence type="ECO:0000256" key="6">
    <source>
        <dbReference type="ARBA" id="ARBA00022832"/>
    </source>
</evidence>
<dbReference type="GO" id="GO:0070403">
    <property type="term" value="F:NAD+ binding"/>
    <property type="evidence" value="ECO:0007669"/>
    <property type="project" value="InterPro"/>
</dbReference>
<evidence type="ECO:0000256" key="10">
    <source>
        <dbReference type="ARBA" id="ARBA00023002"/>
    </source>
</evidence>
<dbReference type="HOGENOM" id="CLU_009834_2_0_1"/>
<comment type="subcellular location">
    <subcellularLocation>
        <location evidence="1">Mitochondrion matrix</location>
    </subcellularLocation>
</comment>
<evidence type="ECO:0000256" key="24">
    <source>
        <dbReference type="PIRSR" id="PIRSR000105-1"/>
    </source>
</evidence>
<keyword evidence="8" id="KW-0809">Transit peptide</keyword>
<evidence type="ECO:0000313" key="29">
    <source>
        <dbReference type="EMBL" id="EFX73881.1"/>
    </source>
</evidence>
<dbReference type="OMA" id="MAHPMGP"/>
<feature type="domain" description="3-hydroxyacyl-CoA dehydrogenase C-terminal" evidence="27">
    <location>
        <begin position="211"/>
        <end position="308"/>
    </location>
</feature>
<evidence type="ECO:0000256" key="17">
    <source>
        <dbReference type="ARBA" id="ARBA00052282"/>
    </source>
</evidence>
<dbReference type="FunFam" id="3.40.50.720:FF:000258">
    <property type="entry name" value="Hydroxyacyl-coenzyme A dehydrogenase, mitochondrial"/>
    <property type="match status" value="1"/>
</dbReference>
<evidence type="ECO:0000259" key="27">
    <source>
        <dbReference type="Pfam" id="PF00725"/>
    </source>
</evidence>
<feature type="binding site" evidence="26">
    <location>
        <position position="144"/>
    </location>
    <ligand>
        <name>CoA</name>
        <dbReference type="ChEBI" id="CHEBI:57287"/>
    </ligand>
</feature>
<sequence>MRLAHATLSRKLSSSACINQSIKNVVVIGGGLMGSGIAQVAAQSGQNVTIVDLDRKVVEKAQNAINTSLQRVAKKLFKDDLAKADKFLTNSMSRLMLSTNPEEAVGQSDLVVEAIVEKLRIKQNLFKTLDTVAPTHTIFASNTSSLPIGEIAEATQRKDRFVGLHFFNPVPVMKLLEVIRIPETSDDTYNRVMDWGKSVGKQTVTCKDTPGFIVNRLLVPYMMESVRLLERGDATARDIDTAMKLGAGYPMGPFELLDYVGLDTSKFIIEGWAEKFPENPLFKPVPTLNRLVEEGKLGMKTGEGFYKYQKK</sequence>
<evidence type="ECO:0000256" key="21">
    <source>
        <dbReference type="ARBA" id="ARBA00071676"/>
    </source>
</evidence>
<dbReference type="InParanoid" id="E9H317"/>
<dbReference type="AlphaFoldDB" id="E9H317"/>
<evidence type="ECO:0000256" key="7">
    <source>
        <dbReference type="ARBA" id="ARBA00022871"/>
    </source>
</evidence>
<dbReference type="GO" id="GO:0005759">
    <property type="term" value="C:mitochondrial matrix"/>
    <property type="evidence" value="ECO:0007669"/>
    <property type="project" value="UniProtKB-SubCell"/>
</dbReference>
<dbReference type="GO" id="GO:0003857">
    <property type="term" value="F:(3S)-3-hydroxyacyl-CoA dehydrogenase (NAD+) activity"/>
    <property type="evidence" value="ECO:0000318"/>
    <property type="project" value="GO_Central"/>
</dbReference>
<feature type="binding site" evidence="26">
    <location>
        <position position="75"/>
    </location>
    <ligand>
        <name>CoA</name>
        <dbReference type="ChEBI" id="CHEBI:57287"/>
    </ligand>
</feature>
<evidence type="ECO:0000256" key="2">
    <source>
        <dbReference type="ARBA" id="ARBA00005005"/>
    </source>
</evidence>
<evidence type="ECO:0000313" key="30">
    <source>
        <dbReference type="Proteomes" id="UP000000305"/>
    </source>
</evidence>
<keyword evidence="6" id="KW-0276">Fatty acid metabolism</keyword>
<name>E9H317_DAPPU</name>
<dbReference type="InterPro" id="IPR006180">
    <property type="entry name" value="3-OHacyl-CoA_DH_CS"/>
</dbReference>
<dbReference type="OrthoDB" id="5958943at2759"/>
<comment type="catalytic activity">
    <reaction evidence="18">
        <text>(3S)-3-hydroxybutanoyl-CoA + NAD(+) = acetoacetyl-CoA + NADH + H(+)</text>
        <dbReference type="Rhea" id="RHEA:30799"/>
        <dbReference type="ChEBI" id="CHEBI:15378"/>
        <dbReference type="ChEBI" id="CHEBI:57286"/>
        <dbReference type="ChEBI" id="CHEBI:57316"/>
        <dbReference type="ChEBI" id="CHEBI:57540"/>
        <dbReference type="ChEBI" id="CHEBI:57945"/>
    </reaction>
</comment>
<keyword evidence="14" id="KW-0379">Hydroxylation</keyword>
<evidence type="ECO:0000256" key="15">
    <source>
        <dbReference type="ARBA" id="ARBA00049556"/>
    </source>
</evidence>
<feature type="binding site" evidence="25">
    <location>
        <position position="300"/>
    </location>
    <ligand>
        <name>NAD(+)</name>
        <dbReference type="ChEBI" id="CHEBI:57540"/>
    </ligand>
</feature>
<dbReference type="SUPFAM" id="SSF51735">
    <property type="entry name" value="NAD(P)-binding Rossmann-fold domains"/>
    <property type="match status" value="1"/>
</dbReference>
<evidence type="ECO:0000256" key="12">
    <source>
        <dbReference type="ARBA" id="ARBA00023098"/>
    </source>
</evidence>
<feature type="binding site" evidence="25">
    <location>
        <position position="117"/>
    </location>
    <ligand>
        <name>NAD(+)</name>
        <dbReference type="ChEBI" id="CHEBI:57540"/>
    </ligand>
</feature>
<keyword evidence="12" id="KW-0443">Lipid metabolism</keyword>
<comment type="subunit">
    <text evidence="20">Homodimer. Interacts with GLUD1; this interaction inhibits the activation of glutamate dehydrogenase 1 (GLUD1).</text>
</comment>
<dbReference type="PhylomeDB" id="E9H317"/>
<evidence type="ECO:0000256" key="16">
    <source>
        <dbReference type="ARBA" id="ARBA00051510"/>
    </source>
</evidence>